<dbReference type="InterPro" id="IPR018740">
    <property type="entry name" value="DUF2282_membr"/>
</dbReference>
<name>A0A430HF22_9BURK</name>
<keyword evidence="3" id="KW-1185">Reference proteome</keyword>
<evidence type="ECO:0000256" key="1">
    <source>
        <dbReference type="SAM" id="SignalP"/>
    </source>
</evidence>
<feature type="chain" id="PRO_5019151349" evidence="1">
    <location>
        <begin position="25"/>
        <end position="92"/>
    </location>
</feature>
<evidence type="ECO:0000313" key="2">
    <source>
        <dbReference type="EMBL" id="RSZ56109.1"/>
    </source>
</evidence>
<keyword evidence="1" id="KW-0732">Signal</keyword>
<protein>
    <submittedName>
        <fullName evidence="2">DUF2282 domain-containing protein</fullName>
    </submittedName>
</protein>
<dbReference type="OrthoDB" id="1551288at2"/>
<accession>A0A430HF22</accession>
<gene>
    <name evidence="2" type="ORF">EJB06_26075</name>
</gene>
<feature type="signal peptide" evidence="1">
    <location>
        <begin position="1"/>
        <end position="24"/>
    </location>
</feature>
<evidence type="ECO:0000313" key="3">
    <source>
        <dbReference type="Proteomes" id="UP000278085"/>
    </source>
</evidence>
<proteinExistence type="predicted"/>
<dbReference type="Pfam" id="PF10048">
    <property type="entry name" value="DUF2282"/>
    <property type="match status" value="1"/>
</dbReference>
<dbReference type="AlphaFoldDB" id="A0A430HF22"/>
<dbReference type="EMBL" id="RXLQ01000018">
    <property type="protein sequence ID" value="RSZ56109.1"/>
    <property type="molecule type" value="Genomic_DNA"/>
</dbReference>
<reference evidence="2 3" key="1">
    <citation type="submission" date="2018-12" db="EMBL/GenBank/DDBJ databases">
        <authorList>
            <person name="Yang E."/>
        </authorList>
    </citation>
    <scope>NUCLEOTIDE SEQUENCE [LARGE SCALE GENOMIC DNA]</scope>
    <source>
        <strain evidence="2 3">SOD</strain>
    </source>
</reference>
<sequence>MNKRQALIAAALAGVCAVSSGVAAAHDAPMSKGDKSDKEKCYGIAKAGQNDCASANGSHGCAGASTVDKAPEEWKWVAKGTCEKAGGKLSGK</sequence>
<dbReference type="RefSeq" id="WP_126076954.1">
    <property type="nucleotide sequence ID" value="NZ_CP051166.1"/>
</dbReference>
<dbReference type="Proteomes" id="UP000278085">
    <property type="component" value="Unassembled WGS sequence"/>
</dbReference>
<comment type="caution">
    <text evidence="2">The sequence shown here is derived from an EMBL/GenBank/DDBJ whole genome shotgun (WGS) entry which is preliminary data.</text>
</comment>
<organism evidence="2 3">
    <name type="scientific">Massilia atriviolacea</name>
    <dbReference type="NCBI Taxonomy" id="2495579"/>
    <lineage>
        <taxon>Bacteria</taxon>
        <taxon>Pseudomonadati</taxon>
        <taxon>Pseudomonadota</taxon>
        <taxon>Betaproteobacteria</taxon>
        <taxon>Burkholderiales</taxon>
        <taxon>Oxalobacteraceae</taxon>
        <taxon>Telluria group</taxon>
        <taxon>Massilia</taxon>
    </lineage>
</organism>